<gene>
    <name evidence="2" type="primary">icmH</name>
    <name evidence="2" type="ORF">ACFPM8_00425</name>
</gene>
<evidence type="ECO:0000259" key="1">
    <source>
        <dbReference type="Pfam" id="PF09850"/>
    </source>
</evidence>
<reference evidence="3" key="1">
    <citation type="journal article" date="2019" name="Int. J. Syst. Evol. Microbiol.">
        <title>The Global Catalogue of Microorganisms (GCM) 10K type strain sequencing project: providing services to taxonomists for standard genome sequencing and annotation.</title>
        <authorList>
            <consortium name="The Broad Institute Genomics Platform"/>
            <consortium name="The Broad Institute Genome Sequencing Center for Infectious Disease"/>
            <person name="Wu L."/>
            <person name="Ma J."/>
        </authorList>
    </citation>
    <scope>NUCLEOTIDE SEQUENCE [LARGE SCALE GENOMIC DNA]</scope>
    <source>
        <strain evidence="3">JCM 17066</strain>
    </source>
</reference>
<feature type="domain" description="Type IV / VI secretion system DotU" evidence="1">
    <location>
        <begin position="56"/>
        <end position="267"/>
    </location>
</feature>
<dbReference type="NCBIfam" id="NF038228">
    <property type="entry name" value="IcmH_DotU_IVB"/>
    <property type="match status" value="1"/>
</dbReference>
<dbReference type="InterPro" id="IPR038522">
    <property type="entry name" value="T4/T6SS_DotU_sf"/>
</dbReference>
<dbReference type="InterPro" id="IPR017732">
    <property type="entry name" value="T4/T6SS_DotU"/>
</dbReference>
<sequence length="290" mass="32414">MQMDDWDAQLQQLMRAQIVARKSEEIKNLLHNLHFPDDPDLEQRLKQIKAAQNPPLEAAAPLLTALAQMPELSQAFGGSDDVEAWRELLKREVAGFQRLGQRANIDGKHLTVASYCLCTALDEAANCSEWGGANEAGDVGPWSREMLAQYHHGDTDGGVKFFLLLGHLATGAPDQYRDLLEVMYRILGLGFEGRYRTGADGLQNLRTIRQRLFAIIAAGREPLPQALSPHAQVQSEGGRKRRRGIPLRVSVTVMALVLLAQFGWYKYQFAMQTRQLTERITAIGKIMAPR</sequence>
<dbReference type="Gene3D" id="1.25.40.590">
    <property type="entry name" value="Type IV / VI secretion system, DotU"/>
    <property type="match status" value="1"/>
</dbReference>
<protein>
    <submittedName>
        <fullName evidence="2">Type IVB secretion system protein IcmH/DotU</fullName>
    </submittedName>
</protein>
<proteinExistence type="predicted"/>
<evidence type="ECO:0000313" key="3">
    <source>
        <dbReference type="Proteomes" id="UP001596045"/>
    </source>
</evidence>
<dbReference type="EMBL" id="JBHSMT010000002">
    <property type="protein sequence ID" value="MFC5472412.1"/>
    <property type="molecule type" value="Genomic_DNA"/>
</dbReference>
<keyword evidence="3" id="KW-1185">Reference proteome</keyword>
<dbReference type="PANTHER" id="PTHR38033">
    <property type="entry name" value="MEMBRANE PROTEIN-RELATED"/>
    <property type="match status" value="1"/>
</dbReference>
<dbReference type="Proteomes" id="UP001596045">
    <property type="component" value="Unassembled WGS sequence"/>
</dbReference>
<evidence type="ECO:0000313" key="2">
    <source>
        <dbReference type="EMBL" id="MFC5472412.1"/>
    </source>
</evidence>
<dbReference type="NCBIfam" id="TIGR03349">
    <property type="entry name" value="IV_VI_DotU"/>
    <property type="match status" value="1"/>
</dbReference>
<accession>A0ABW0M535</accession>
<dbReference type="PANTHER" id="PTHR38033:SF1">
    <property type="entry name" value="DOTU FAMILY TYPE IV_VI SECRETION SYSTEM PROTEIN"/>
    <property type="match status" value="1"/>
</dbReference>
<comment type="caution">
    <text evidence="2">The sequence shown here is derived from an EMBL/GenBank/DDBJ whole genome shotgun (WGS) entry which is preliminary data.</text>
</comment>
<name>A0ABW0M535_9BURK</name>
<organism evidence="2 3">
    <name type="scientific">Paraherbaspirillum soli</name>
    <dbReference type="NCBI Taxonomy" id="631222"/>
    <lineage>
        <taxon>Bacteria</taxon>
        <taxon>Pseudomonadati</taxon>
        <taxon>Pseudomonadota</taxon>
        <taxon>Betaproteobacteria</taxon>
        <taxon>Burkholderiales</taxon>
        <taxon>Oxalobacteraceae</taxon>
        <taxon>Paraherbaspirillum</taxon>
    </lineage>
</organism>
<dbReference type="Pfam" id="PF09850">
    <property type="entry name" value="DotU"/>
    <property type="match status" value="1"/>
</dbReference>